<evidence type="ECO:0000313" key="1">
    <source>
        <dbReference type="EMBL" id="JAH05227.1"/>
    </source>
</evidence>
<accession>A0A0E9PLS9</accession>
<dbReference type="EMBL" id="GBXM01103350">
    <property type="protein sequence ID" value="JAH05227.1"/>
    <property type="molecule type" value="Transcribed_RNA"/>
</dbReference>
<proteinExistence type="predicted"/>
<protein>
    <submittedName>
        <fullName evidence="1">Uncharacterized protein</fullName>
    </submittedName>
</protein>
<organism evidence="1">
    <name type="scientific">Anguilla anguilla</name>
    <name type="common">European freshwater eel</name>
    <name type="synonym">Muraena anguilla</name>
    <dbReference type="NCBI Taxonomy" id="7936"/>
    <lineage>
        <taxon>Eukaryota</taxon>
        <taxon>Metazoa</taxon>
        <taxon>Chordata</taxon>
        <taxon>Craniata</taxon>
        <taxon>Vertebrata</taxon>
        <taxon>Euteleostomi</taxon>
        <taxon>Actinopterygii</taxon>
        <taxon>Neopterygii</taxon>
        <taxon>Teleostei</taxon>
        <taxon>Anguilliformes</taxon>
        <taxon>Anguillidae</taxon>
        <taxon>Anguilla</taxon>
    </lineage>
</organism>
<reference evidence="1" key="1">
    <citation type="submission" date="2014-11" db="EMBL/GenBank/DDBJ databases">
        <authorList>
            <person name="Amaro Gonzalez C."/>
        </authorList>
    </citation>
    <scope>NUCLEOTIDE SEQUENCE</scope>
</reference>
<sequence length="42" mass="5260">MLPTMLHNYAAFLMFFFLKYEHTNHYNIMTDIYMYSEQCTER</sequence>
<dbReference type="AlphaFoldDB" id="A0A0E9PLS9"/>
<name>A0A0E9PLS9_ANGAN</name>
<reference evidence="1" key="2">
    <citation type="journal article" date="2015" name="Fish Shellfish Immunol.">
        <title>Early steps in the European eel (Anguilla anguilla)-Vibrio vulnificus interaction in the gills: Role of the RtxA13 toxin.</title>
        <authorList>
            <person name="Callol A."/>
            <person name="Pajuelo D."/>
            <person name="Ebbesson L."/>
            <person name="Teles M."/>
            <person name="MacKenzie S."/>
            <person name="Amaro C."/>
        </authorList>
    </citation>
    <scope>NUCLEOTIDE SEQUENCE</scope>
</reference>